<feature type="transmembrane region" description="Helical" evidence="1">
    <location>
        <begin position="187"/>
        <end position="205"/>
    </location>
</feature>
<feature type="transmembrane region" description="Helical" evidence="1">
    <location>
        <begin position="225"/>
        <end position="243"/>
    </location>
</feature>
<feature type="transmembrane region" description="Helical" evidence="1">
    <location>
        <begin position="67"/>
        <end position="84"/>
    </location>
</feature>
<feature type="transmembrane region" description="Helical" evidence="1">
    <location>
        <begin position="32"/>
        <end position="55"/>
    </location>
</feature>
<name>A0A1I1SQC6_9RHOB</name>
<accession>A0A1I1SQC6</accession>
<sequence>MTLADPTLIPARPVTALGAVSHTRVRDLRLDFFRGIAMFIILISHTPGNFLSSWIPARWGFSDATEIFVFCSGMASAIAFGGAFDRMGWRLGTARVGFRVWQVYWAHIGLFIAIATLLAGIDFYGGYDKNYIGSLNLWKFFDDPAEPLIGLMTLSYVPNYFDILPMYMVVLVMLPVVMALSRVHLGLVAAFVIVVWLLAQKWLLIRLGLVDLHLAFPAEPWSERRWFFNPFGWQLIFFTGFALMRGWLPKPPVTLALLGITLLLVLANIPLSNIGVRAVERDWFFVTETGNPVINARLALGGLIDKTNFGLLRFVQFLSLAYLAWVLAGDKGKNLLARGSSALATGWSGLLAVILKVGQQSLAVFITSMFLARVMGFVMDLAGRGTATVWLVNIAGGAILVLVAYSAGWFKSQPWRSKGAA</sequence>
<protein>
    <recommendedName>
        <fullName evidence="4">OpgC protein</fullName>
    </recommendedName>
</protein>
<feature type="transmembrane region" description="Helical" evidence="1">
    <location>
        <begin position="310"/>
        <end position="328"/>
    </location>
</feature>
<keyword evidence="3" id="KW-1185">Reference proteome</keyword>
<dbReference type="PANTHER" id="PTHR38592">
    <property type="entry name" value="BLL4819 PROTEIN"/>
    <property type="match status" value="1"/>
</dbReference>
<dbReference type="InterPro" id="IPR014550">
    <property type="entry name" value="UCP028704_OpgC"/>
</dbReference>
<evidence type="ECO:0000313" key="3">
    <source>
        <dbReference type="Proteomes" id="UP000198977"/>
    </source>
</evidence>
<dbReference type="PANTHER" id="PTHR38592:SF3">
    <property type="entry name" value="BLL4819 PROTEIN"/>
    <property type="match status" value="1"/>
</dbReference>
<evidence type="ECO:0000256" key="1">
    <source>
        <dbReference type="SAM" id="Phobius"/>
    </source>
</evidence>
<dbReference type="Proteomes" id="UP000198977">
    <property type="component" value="Unassembled WGS sequence"/>
</dbReference>
<gene>
    <name evidence="2" type="ORF">SAMN04488523_101123</name>
</gene>
<feature type="transmembrane region" description="Helical" evidence="1">
    <location>
        <begin position="389"/>
        <end position="410"/>
    </location>
</feature>
<keyword evidence="1" id="KW-1133">Transmembrane helix</keyword>
<proteinExistence type="predicted"/>
<dbReference type="RefSeq" id="WP_093921889.1">
    <property type="nucleotide sequence ID" value="NZ_FOMW01000001.1"/>
</dbReference>
<feature type="transmembrane region" description="Helical" evidence="1">
    <location>
        <begin position="335"/>
        <end position="355"/>
    </location>
</feature>
<feature type="transmembrane region" description="Helical" evidence="1">
    <location>
        <begin position="255"/>
        <end position="276"/>
    </location>
</feature>
<dbReference type="OrthoDB" id="9775975at2"/>
<feature type="transmembrane region" description="Helical" evidence="1">
    <location>
        <begin position="160"/>
        <end position="180"/>
    </location>
</feature>
<dbReference type="EMBL" id="FOMW01000001">
    <property type="protein sequence ID" value="SFD48685.1"/>
    <property type="molecule type" value="Genomic_DNA"/>
</dbReference>
<evidence type="ECO:0000313" key="2">
    <source>
        <dbReference type="EMBL" id="SFD48685.1"/>
    </source>
</evidence>
<dbReference type="PIRSF" id="PIRSF028704">
    <property type="entry name" value="UPC028704"/>
    <property type="match status" value="1"/>
</dbReference>
<keyword evidence="1" id="KW-0812">Transmembrane</keyword>
<organism evidence="2 3">
    <name type="scientific">Sulfitobacter brevis</name>
    <dbReference type="NCBI Taxonomy" id="74348"/>
    <lineage>
        <taxon>Bacteria</taxon>
        <taxon>Pseudomonadati</taxon>
        <taxon>Pseudomonadota</taxon>
        <taxon>Alphaproteobacteria</taxon>
        <taxon>Rhodobacterales</taxon>
        <taxon>Roseobacteraceae</taxon>
        <taxon>Sulfitobacter</taxon>
    </lineage>
</organism>
<feature type="transmembrane region" description="Helical" evidence="1">
    <location>
        <begin position="104"/>
        <end position="127"/>
    </location>
</feature>
<keyword evidence="1" id="KW-0472">Membrane</keyword>
<reference evidence="2 3" key="1">
    <citation type="submission" date="2016-10" db="EMBL/GenBank/DDBJ databases">
        <authorList>
            <person name="de Groot N.N."/>
        </authorList>
    </citation>
    <scope>NUCLEOTIDE SEQUENCE [LARGE SCALE GENOMIC DNA]</scope>
    <source>
        <strain evidence="2 3">DSM 11443</strain>
    </source>
</reference>
<evidence type="ECO:0008006" key="4">
    <source>
        <dbReference type="Google" id="ProtNLM"/>
    </source>
</evidence>
<dbReference type="Pfam" id="PF10129">
    <property type="entry name" value="OpgC_C"/>
    <property type="match status" value="1"/>
</dbReference>
<dbReference type="STRING" id="74348.SAMN04488523_101123"/>
<dbReference type="AlphaFoldDB" id="A0A1I1SQC6"/>